<evidence type="ECO:0000256" key="1">
    <source>
        <dbReference type="SAM" id="MobiDB-lite"/>
    </source>
</evidence>
<dbReference type="AlphaFoldDB" id="B6AMX7"/>
<protein>
    <submittedName>
        <fullName evidence="2">Uncharacterized protein</fullName>
    </submittedName>
</protein>
<sequence length="309" mass="35591">MSPGSYLLERVSLGKMGNIAVRQYFTLVGATDHITDVLLAQATERLKTEMRTILSQLQDPAPFIDCTLAYHFMEQQSPRVLSDEDRKAIDGIFETLRRFYADDLKTGSFKQAFRPDYTDQEFAEDFGDLPEGIRYGILVEDRAESAVNKIIGFQRYAAWQIKPEKRPGKRTGLERIRTWYKQNPKIKGKQPLVNLQLMEDGFVPAFEYDILMAQGLACELASISRHQTSRKMSQYTDSNEADRRARRGNPQDPLCKPLFQWVFGQSPEDYQGFRDRAENTEWISLDYLHTDLAKVCGPNTYLKSIYKLS</sequence>
<gene>
    <name evidence="2" type="ORF">CGL2_11386011</name>
</gene>
<feature type="region of interest" description="Disordered" evidence="1">
    <location>
        <begin position="229"/>
        <end position="252"/>
    </location>
</feature>
<feature type="compositionally biased region" description="Polar residues" evidence="1">
    <location>
        <begin position="229"/>
        <end position="238"/>
    </location>
</feature>
<organism evidence="2">
    <name type="scientific">Leptospirillum sp. Group II '5-way CG'</name>
    <dbReference type="NCBI Taxonomy" id="419541"/>
    <lineage>
        <taxon>Bacteria</taxon>
        <taxon>Pseudomonadati</taxon>
        <taxon>Nitrospirota</taxon>
        <taxon>Nitrospiria</taxon>
        <taxon>Nitrospirales</taxon>
        <taxon>Nitrospiraceae</taxon>
        <taxon>Leptospirillum</taxon>
    </lineage>
</organism>
<reference evidence="2" key="2">
    <citation type="journal article" date="2008" name="PLoS Biol.">
        <title>Population genomic analysis of strain variation in Leptospirillum group II bacteria involved in acid mine drainage formation.</title>
        <authorList>
            <person name="Simmons S.L."/>
            <person name="Dibartolo G."/>
            <person name="Denef V.J."/>
            <person name="Goltsman D.S."/>
            <person name="Thelen M.P."/>
            <person name="Banfield J.F."/>
        </authorList>
    </citation>
    <scope>NUCLEOTIDE SEQUENCE [LARGE SCALE GENOMIC DNA]</scope>
</reference>
<accession>B6AMX7</accession>
<proteinExistence type="predicted"/>
<reference evidence="2" key="1">
    <citation type="journal article" date="2004" name="Nature">
        <title>Community structure and metabolism through reconstruction of microbial genomes from the environment.</title>
        <authorList>
            <person name="Tyson G.W."/>
            <person name="Chapman J."/>
            <person name="Hugenholtz P."/>
            <person name="Allen E.E."/>
            <person name="Ram R.J."/>
            <person name="Richardson P.M."/>
            <person name="Solovyev V.V."/>
            <person name="Rubin E.M."/>
            <person name="Rokhsar D.S."/>
            <person name="Banfield J.F."/>
        </authorList>
    </citation>
    <scope>NUCLEOTIDE SEQUENCE [LARGE SCALE GENOMIC DNA]</scope>
</reference>
<dbReference type="EMBL" id="DS995259">
    <property type="protein sequence ID" value="EDZ39825.1"/>
    <property type="molecule type" value="Genomic_DNA"/>
</dbReference>
<name>B6AMX7_9BACT</name>
<evidence type="ECO:0000313" key="2">
    <source>
        <dbReference type="EMBL" id="EDZ39825.1"/>
    </source>
</evidence>